<dbReference type="Proteomes" id="UP000694401">
    <property type="component" value="Unassembled WGS sequence"/>
</dbReference>
<evidence type="ECO:0000313" key="15">
    <source>
        <dbReference type="Ensembl" id="ENSZLMP00000017043.1"/>
    </source>
</evidence>
<dbReference type="InterPro" id="IPR018247">
    <property type="entry name" value="EF_Hand_1_Ca_BS"/>
</dbReference>
<accession>A0A8D2PWL0</accession>
<dbReference type="InterPro" id="IPR012008">
    <property type="entry name" value="Ser/Thr-Pase_EF-hand_contain"/>
</dbReference>
<evidence type="ECO:0000256" key="8">
    <source>
        <dbReference type="ARBA" id="ARBA00022842"/>
    </source>
</evidence>
<dbReference type="PRINTS" id="PR00114">
    <property type="entry name" value="STPHPHTASE"/>
</dbReference>
<dbReference type="InterPro" id="IPR002048">
    <property type="entry name" value="EF_hand_dom"/>
</dbReference>
<evidence type="ECO:0000256" key="2">
    <source>
        <dbReference type="ARBA" id="ARBA00001946"/>
    </source>
</evidence>
<dbReference type="InterPro" id="IPR029052">
    <property type="entry name" value="Metallo-depent_PP-like"/>
</dbReference>
<evidence type="ECO:0000256" key="6">
    <source>
        <dbReference type="ARBA" id="ARBA00022801"/>
    </source>
</evidence>
<dbReference type="GO" id="GO:0050906">
    <property type="term" value="P:detection of stimulus involved in sensory perception"/>
    <property type="evidence" value="ECO:0007669"/>
    <property type="project" value="InterPro"/>
</dbReference>
<keyword evidence="7" id="KW-0106">Calcium</keyword>
<dbReference type="GO" id="GO:0005506">
    <property type="term" value="F:iron ion binding"/>
    <property type="evidence" value="ECO:0007669"/>
    <property type="project" value="InterPro"/>
</dbReference>
<dbReference type="Gene3D" id="1.10.238.10">
    <property type="entry name" value="EF-hand"/>
    <property type="match status" value="1"/>
</dbReference>
<comment type="cofactor">
    <cofactor evidence="2">
        <name>Mg(2+)</name>
        <dbReference type="ChEBI" id="CHEBI:18420"/>
    </cofactor>
</comment>
<dbReference type="PIRSF" id="PIRSF000912">
    <property type="entry name" value="PPEF"/>
    <property type="match status" value="1"/>
</dbReference>
<dbReference type="EC" id="3.1.3.16" evidence="13"/>
<dbReference type="InterPro" id="IPR051134">
    <property type="entry name" value="PPP_phosphatase"/>
</dbReference>
<feature type="domain" description="EF-hand" evidence="14">
    <location>
        <begin position="584"/>
        <end position="619"/>
    </location>
</feature>
<keyword evidence="6 13" id="KW-0378">Hydrolase</keyword>
<dbReference type="SUPFAM" id="SSF47473">
    <property type="entry name" value="EF-hand"/>
    <property type="match status" value="1"/>
</dbReference>
<dbReference type="PANTHER" id="PTHR45668:SF1">
    <property type="entry name" value="SERINE_THREONINE-PROTEIN PHOSPHATASE WITH EF-HANDS 1"/>
    <property type="match status" value="1"/>
</dbReference>
<dbReference type="Pfam" id="PF08321">
    <property type="entry name" value="PPP5"/>
    <property type="match status" value="1"/>
</dbReference>
<keyword evidence="5" id="KW-0677">Repeat</keyword>
<dbReference type="SUPFAM" id="SSF56300">
    <property type="entry name" value="Metallo-dependent phosphatases"/>
    <property type="match status" value="1"/>
</dbReference>
<keyword evidence="10" id="KW-0464">Manganese</keyword>
<dbReference type="SMART" id="SM00054">
    <property type="entry name" value="EFh"/>
    <property type="match status" value="3"/>
</dbReference>
<dbReference type="InterPro" id="IPR004843">
    <property type="entry name" value="Calcineurin-like_PHP"/>
</dbReference>
<evidence type="ECO:0000256" key="3">
    <source>
        <dbReference type="ARBA" id="ARBA00008294"/>
    </source>
</evidence>
<evidence type="ECO:0000256" key="4">
    <source>
        <dbReference type="ARBA" id="ARBA00022723"/>
    </source>
</evidence>
<comment type="catalytic activity">
    <reaction evidence="12 13">
        <text>O-phospho-L-threonyl-[protein] + H2O = L-threonyl-[protein] + phosphate</text>
        <dbReference type="Rhea" id="RHEA:47004"/>
        <dbReference type="Rhea" id="RHEA-COMP:11060"/>
        <dbReference type="Rhea" id="RHEA-COMP:11605"/>
        <dbReference type="ChEBI" id="CHEBI:15377"/>
        <dbReference type="ChEBI" id="CHEBI:30013"/>
        <dbReference type="ChEBI" id="CHEBI:43474"/>
        <dbReference type="ChEBI" id="CHEBI:61977"/>
        <dbReference type="EC" id="3.1.3.16"/>
    </reaction>
</comment>
<evidence type="ECO:0000313" key="16">
    <source>
        <dbReference type="Proteomes" id="UP000694401"/>
    </source>
</evidence>
<dbReference type="CDD" id="cd00051">
    <property type="entry name" value="EFh"/>
    <property type="match status" value="1"/>
</dbReference>
<proteinExistence type="inferred from homology"/>
<sequence length="625" mass="72600">VNCCPCSTKLFFTVLQAAILIQKWYRFTMARLEMRRRYSLSIFQSIEYADEQDQLQVFSTFLFSFYLVPVSEIFTSPSAPQVVDEDLCLKEFEKKIDVPDSYYGPRLSFPLTVEDANALLHAFRNEQLLHARYVLQLLSETRRVLKEMPNITHLSTSYSKDITICGDLHGNLDDLLLIFYKNGLPSEQNRYVFNGDFVDRGKNSMEILIILFAFLLIYPNDLHLNRGNHEDYIMNLRYGFTKEVSKKYKDHWKQILCLLRDVFSWLPLATIIDSKVLILHGGISDTTDLDFLNALERSKVRDHIHVRVILFSFKKFLLIKHPLSHAHKHEVECILDILWSDPRSQNGCTPNKSRGGGCYFGPDVTAKLFERYNLKMLIRSHEFKPEGYEISHDGKVITIFSASNYYEEGSNRGAYIKLTPELTPRFVQYQVSKFTRRQNLRERVGTIESSALKSLREKIYAHRSELTSAFAQYDVNGTGRISVNDWAAAMESVLQLELPWRMLRSQLAQMNPDGEVDFMSCFYDLKMDQPIKEAQPALAETLCRYRKDLEIIFNIIDKDHSGLISLEEFSQTWRLFTSHLGIDVQDDSIDKLVLSIDYNKDGHIDFNEFLEAFHVVHRLEKKATS</sequence>
<dbReference type="SMART" id="SM00156">
    <property type="entry name" value="PP2Ac"/>
    <property type="match status" value="1"/>
</dbReference>
<name>A0A8D2PWL0_ZOSLA</name>
<dbReference type="PROSITE" id="PS00125">
    <property type="entry name" value="SER_THR_PHOSPHATASE"/>
    <property type="match status" value="1"/>
</dbReference>
<evidence type="ECO:0000256" key="7">
    <source>
        <dbReference type="ARBA" id="ARBA00022837"/>
    </source>
</evidence>
<protein>
    <recommendedName>
        <fullName evidence="13">Serine/threonine-protein phosphatase</fullName>
        <ecNumber evidence="13">3.1.3.16</ecNumber>
    </recommendedName>
</protein>
<feature type="domain" description="EF-hand" evidence="14">
    <location>
        <begin position="461"/>
        <end position="496"/>
    </location>
</feature>
<evidence type="ECO:0000256" key="5">
    <source>
        <dbReference type="ARBA" id="ARBA00022737"/>
    </source>
</evidence>
<dbReference type="AlphaFoldDB" id="A0A8D2PWL0"/>
<dbReference type="FunFam" id="3.60.21.10:FF:000049">
    <property type="entry name" value="Serine/threonine-protein phosphatase with EF-hands"/>
    <property type="match status" value="1"/>
</dbReference>
<dbReference type="Gene3D" id="3.60.21.10">
    <property type="match status" value="1"/>
</dbReference>
<dbReference type="InterPro" id="IPR011992">
    <property type="entry name" value="EF-hand-dom_pair"/>
</dbReference>
<dbReference type="PROSITE" id="PS50222">
    <property type="entry name" value="EF_HAND_2"/>
    <property type="match status" value="3"/>
</dbReference>
<evidence type="ECO:0000256" key="9">
    <source>
        <dbReference type="ARBA" id="ARBA00022912"/>
    </source>
</evidence>
<dbReference type="InterPro" id="IPR013235">
    <property type="entry name" value="PPP_dom"/>
</dbReference>
<keyword evidence="8" id="KW-0460">Magnesium</keyword>
<dbReference type="GO" id="GO:0030145">
    <property type="term" value="F:manganese ion binding"/>
    <property type="evidence" value="ECO:0007669"/>
    <property type="project" value="InterPro"/>
</dbReference>
<keyword evidence="4" id="KW-0479">Metal-binding</keyword>
<evidence type="ECO:0000256" key="12">
    <source>
        <dbReference type="ARBA" id="ARBA00048336"/>
    </source>
</evidence>
<dbReference type="Pfam" id="PF00149">
    <property type="entry name" value="Metallophos"/>
    <property type="match status" value="1"/>
</dbReference>
<comment type="similarity">
    <text evidence="3 13">Belongs to the PPP phosphatase family.</text>
</comment>
<evidence type="ECO:0000256" key="13">
    <source>
        <dbReference type="RuleBase" id="RU004273"/>
    </source>
</evidence>
<comment type="catalytic activity">
    <reaction evidence="11">
        <text>O-phospho-L-seryl-[protein] + H2O = L-seryl-[protein] + phosphate</text>
        <dbReference type="Rhea" id="RHEA:20629"/>
        <dbReference type="Rhea" id="RHEA-COMP:9863"/>
        <dbReference type="Rhea" id="RHEA-COMP:11604"/>
        <dbReference type="ChEBI" id="CHEBI:15377"/>
        <dbReference type="ChEBI" id="CHEBI:29999"/>
        <dbReference type="ChEBI" id="CHEBI:43474"/>
        <dbReference type="ChEBI" id="CHEBI:83421"/>
        <dbReference type="EC" id="3.1.3.16"/>
    </reaction>
</comment>
<dbReference type="Pfam" id="PF13499">
    <property type="entry name" value="EF-hand_7"/>
    <property type="match status" value="1"/>
</dbReference>
<evidence type="ECO:0000256" key="1">
    <source>
        <dbReference type="ARBA" id="ARBA00001936"/>
    </source>
</evidence>
<dbReference type="PANTHER" id="PTHR45668">
    <property type="entry name" value="SERINE/THREONINE-PROTEIN PHOSPHATASE 5-RELATED"/>
    <property type="match status" value="1"/>
</dbReference>
<keyword evidence="9" id="KW-0904">Protein phosphatase</keyword>
<reference evidence="15" key="1">
    <citation type="submission" date="2025-08" db="UniProtKB">
        <authorList>
            <consortium name="Ensembl"/>
        </authorList>
    </citation>
    <scope>IDENTIFICATION</scope>
</reference>
<evidence type="ECO:0000259" key="14">
    <source>
        <dbReference type="PROSITE" id="PS50222"/>
    </source>
</evidence>
<organism evidence="15 16">
    <name type="scientific">Zosterops lateralis melanops</name>
    <dbReference type="NCBI Taxonomy" id="1220523"/>
    <lineage>
        <taxon>Eukaryota</taxon>
        <taxon>Metazoa</taxon>
        <taxon>Chordata</taxon>
        <taxon>Craniata</taxon>
        <taxon>Vertebrata</taxon>
        <taxon>Euteleostomi</taxon>
        <taxon>Archelosauria</taxon>
        <taxon>Archosauria</taxon>
        <taxon>Dinosauria</taxon>
        <taxon>Saurischia</taxon>
        <taxon>Theropoda</taxon>
        <taxon>Coelurosauria</taxon>
        <taxon>Aves</taxon>
        <taxon>Neognathae</taxon>
        <taxon>Neoaves</taxon>
        <taxon>Telluraves</taxon>
        <taxon>Australaves</taxon>
        <taxon>Passeriformes</taxon>
        <taxon>Sylvioidea</taxon>
        <taxon>Zosteropidae</taxon>
        <taxon>Zosterops</taxon>
    </lineage>
</organism>
<dbReference type="InterPro" id="IPR006186">
    <property type="entry name" value="Ser/Thr-sp_prot-phosphatase"/>
</dbReference>
<comment type="cofactor">
    <cofactor evidence="1">
        <name>Mn(2+)</name>
        <dbReference type="ChEBI" id="CHEBI:29035"/>
    </cofactor>
</comment>
<dbReference type="GO" id="GO:0005509">
    <property type="term" value="F:calcium ion binding"/>
    <property type="evidence" value="ECO:0007669"/>
    <property type="project" value="InterPro"/>
</dbReference>
<feature type="domain" description="EF-hand" evidence="14">
    <location>
        <begin position="544"/>
        <end position="579"/>
    </location>
</feature>
<dbReference type="PROSITE" id="PS00018">
    <property type="entry name" value="EF_HAND_1"/>
    <property type="match status" value="3"/>
</dbReference>
<reference evidence="15" key="2">
    <citation type="submission" date="2025-09" db="UniProtKB">
        <authorList>
            <consortium name="Ensembl"/>
        </authorList>
    </citation>
    <scope>IDENTIFICATION</scope>
</reference>
<dbReference type="GO" id="GO:0004722">
    <property type="term" value="F:protein serine/threonine phosphatase activity"/>
    <property type="evidence" value="ECO:0007669"/>
    <property type="project" value="UniProtKB-EC"/>
</dbReference>
<keyword evidence="16" id="KW-1185">Reference proteome</keyword>
<dbReference type="Ensembl" id="ENSZLMT00000017524.1">
    <property type="protein sequence ID" value="ENSZLMP00000017043.1"/>
    <property type="gene ID" value="ENSZLMG00000011827.1"/>
</dbReference>
<evidence type="ECO:0000256" key="11">
    <source>
        <dbReference type="ARBA" id="ARBA00047761"/>
    </source>
</evidence>
<evidence type="ECO:0000256" key="10">
    <source>
        <dbReference type="ARBA" id="ARBA00023211"/>
    </source>
</evidence>
<dbReference type="FunFam" id="1.10.238.10:FF:000164">
    <property type="entry name" value="Serine/threonine-protein phosphatase with EF-hands"/>
    <property type="match status" value="1"/>
</dbReference>